<protein>
    <submittedName>
        <fullName evidence="2">Uncharacterized protein</fullName>
    </submittedName>
</protein>
<dbReference type="RefSeq" id="XP_064733581.1">
    <property type="nucleotide sequence ID" value="XM_064871128.1"/>
</dbReference>
<comment type="caution">
    <text evidence="2">The sequence shown here is derived from an EMBL/GenBank/DDBJ whole genome shotgun (WGS) entry which is preliminary data.</text>
</comment>
<name>A0ABR0RY27_9EURO</name>
<gene>
    <name evidence="2" type="ORF">PMZ80_002696</name>
</gene>
<accession>A0ABR0RY27</accession>
<dbReference type="GeneID" id="89996145"/>
<sequence>MNHPGPLTDGPTRMLGAQKLLIFRDNSDNAQRAKATNEYEEVELSSKIWLLEKVIEHHDSKSSHFRLVGQGNGRQPNGEARGTRCGPSQAGKSGNWSWPLSVPGSSSALAPSLTWGVPSWADGNARKWYIVARYFSTRRR</sequence>
<feature type="region of interest" description="Disordered" evidence="1">
    <location>
        <begin position="62"/>
        <end position="96"/>
    </location>
</feature>
<reference evidence="2 3" key="1">
    <citation type="journal article" date="2023" name="Res Sq">
        <title>Genomic and morphological characterization of Knufia obscura isolated from the Mars 2020 spacecraft assembly facility.</title>
        <authorList>
            <person name="Chander A.M."/>
            <person name="Teixeira M.M."/>
            <person name="Singh N.K."/>
            <person name="Williams M.P."/>
            <person name="Parker C.W."/>
            <person name="Leo P."/>
            <person name="Stajich J.E."/>
            <person name="Torok T."/>
            <person name="Tighe S."/>
            <person name="Mason C.E."/>
            <person name="Venkateswaran K."/>
        </authorList>
    </citation>
    <scope>NUCLEOTIDE SEQUENCE [LARGE SCALE GENOMIC DNA]</scope>
    <source>
        <strain evidence="2 3">CCFEE 5817</strain>
    </source>
</reference>
<evidence type="ECO:0000313" key="2">
    <source>
        <dbReference type="EMBL" id="KAK5945491.1"/>
    </source>
</evidence>
<dbReference type="Proteomes" id="UP001334248">
    <property type="component" value="Unassembled WGS sequence"/>
</dbReference>
<proteinExistence type="predicted"/>
<keyword evidence="3" id="KW-1185">Reference proteome</keyword>
<organism evidence="2 3">
    <name type="scientific">Knufia obscura</name>
    <dbReference type="NCBI Taxonomy" id="1635080"/>
    <lineage>
        <taxon>Eukaryota</taxon>
        <taxon>Fungi</taxon>
        <taxon>Dikarya</taxon>
        <taxon>Ascomycota</taxon>
        <taxon>Pezizomycotina</taxon>
        <taxon>Eurotiomycetes</taxon>
        <taxon>Chaetothyriomycetidae</taxon>
        <taxon>Chaetothyriales</taxon>
        <taxon>Trichomeriaceae</taxon>
        <taxon>Knufia</taxon>
    </lineage>
</organism>
<evidence type="ECO:0000256" key="1">
    <source>
        <dbReference type="SAM" id="MobiDB-lite"/>
    </source>
</evidence>
<evidence type="ECO:0000313" key="3">
    <source>
        <dbReference type="Proteomes" id="UP001334248"/>
    </source>
</evidence>
<dbReference type="EMBL" id="JAVHJV010000002">
    <property type="protein sequence ID" value="KAK5945491.1"/>
    <property type="molecule type" value="Genomic_DNA"/>
</dbReference>